<evidence type="ECO:0000256" key="1">
    <source>
        <dbReference type="ARBA" id="ARBA00004123"/>
    </source>
</evidence>
<evidence type="ECO:0000313" key="11">
    <source>
        <dbReference type="Proteomes" id="UP001063166"/>
    </source>
</evidence>
<evidence type="ECO:0000256" key="2">
    <source>
        <dbReference type="ARBA" id="ARBA00004574"/>
    </source>
</evidence>
<proteinExistence type="predicted"/>
<dbReference type="InterPro" id="IPR040260">
    <property type="entry name" value="RFA2-like"/>
</dbReference>
<dbReference type="GO" id="GO:0000781">
    <property type="term" value="C:chromosome, telomeric region"/>
    <property type="evidence" value="ECO:0007669"/>
    <property type="project" value="UniProtKB-SubCell"/>
</dbReference>
<evidence type="ECO:0000313" key="10">
    <source>
        <dbReference type="EMBL" id="GLB39221.1"/>
    </source>
</evidence>
<dbReference type="PANTHER" id="PTHR13989:SF33">
    <property type="entry name" value="CST COMPLEX SUBUNIT STN1"/>
    <property type="match status" value="1"/>
</dbReference>
<evidence type="ECO:0000256" key="4">
    <source>
        <dbReference type="ARBA" id="ARBA00022454"/>
    </source>
</evidence>
<gene>
    <name evidence="10" type="ORF">LshimejAT787_0603830</name>
</gene>
<feature type="region of interest" description="Disordered" evidence="9">
    <location>
        <begin position="334"/>
        <end position="370"/>
    </location>
</feature>
<keyword evidence="5" id="KW-0779">Telomere</keyword>
<dbReference type="InterPro" id="IPR012340">
    <property type="entry name" value="NA-bd_OB-fold"/>
</dbReference>
<protein>
    <recommendedName>
        <fullName evidence="3">CST complex subunit STN1</fullName>
    </recommendedName>
    <alternativeName>
        <fullName evidence="8">Suppressor of cdc thirteen homolog</fullName>
    </alternativeName>
</protein>
<comment type="subcellular location">
    <subcellularLocation>
        <location evidence="2">Chromosome</location>
        <location evidence="2">Telomere</location>
    </subcellularLocation>
    <subcellularLocation>
        <location evidence="1">Nucleus</location>
    </subcellularLocation>
</comment>
<dbReference type="EMBL" id="BRPK01000006">
    <property type="protein sequence ID" value="GLB39221.1"/>
    <property type="molecule type" value="Genomic_DNA"/>
</dbReference>
<organism evidence="10 11">
    <name type="scientific">Lyophyllum shimeji</name>
    <name type="common">Hon-shimeji</name>
    <name type="synonym">Tricholoma shimeji</name>
    <dbReference type="NCBI Taxonomy" id="47721"/>
    <lineage>
        <taxon>Eukaryota</taxon>
        <taxon>Fungi</taxon>
        <taxon>Dikarya</taxon>
        <taxon>Basidiomycota</taxon>
        <taxon>Agaricomycotina</taxon>
        <taxon>Agaricomycetes</taxon>
        <taxon>Agaricomycetidae</taxon>
        <taxon>Agaricales</taxon>
        <taxon>Tricholomatineae</taxon>
        <taxon>Lyophyllaceae</taxon>
        <taxon>Lyophyllum</taxon>
    </lineage>
</organism>
<dbReference type="GO" id="GO:0003677">
    <property type="term" value="F:DNA binding"/>
    <property type="evidence" value="ECO:0007669"/>
    <property type="project" value="UniProtKB-KW"/>
</dbReference>
<dbReference type="SUPFAM" id="SSF50249">
    <property type="entry name" value="Nucleic acid-binding proteins"/>
    <property type="match status" value="1"/>
</dbReference>
<evidence type="ECO:0000256" key="7">
    <source>
        <dbReference type="ARBA" id="ARBA00023242"/>
    </source>
</evidence>
<keyword evidence="7" id="KW-0539">Nucleus</keyword>
<accession>A0A9P3UQH1</accession>
<keyword evidence="4" id="KW-0158">Chromosome</keyword>
<evidence type="ECO:0000256" key="8">
    <source>
        <dbReference type="ARBA" id="ARBA00030039"/>
    </source>
</evidence>
<evidence type="ECO:0000256" key="3">
    <source>
        <dbReference type="ARBA" id="ARBA00017411"/>
    </source>
</evidence>
<feature type="compositionally biased region" description="Basic and acidic residues" evidence="9">
    <location>
        <begin position="418"/>
        <end position="427"/>
    </location>
</feature>
<dbReference type="AlphaFoldDB" id="A0A9P3UQH1"/>
<feature type="region of interest" description="Disordered" evidence="9">
    <location>
        <begin position="123"/>
        <end position="154"/>
    </location>
</feature>
<feature type="compositionally biased region" description="Low complexity" evidence="9">
    <location>
        <begin position="249"/>
        <end position="276"/>
    </location>
</feature>
<comment type="caution">
    <text evidence="10">The sequence shown here is derived from an EMBL/GenBank/DDBJ whole genome shotgun (WGS) entry which is preliminary data.</text>
</comment>
<evidence type="ECO:0000256" key="9">
    <source>
        <dbReference type="SAM" id="MobiDB-lite"/>
    </source>
</evidence>
<feature type="region of interest" description="Disordered" evidence="9">
    <location>
        <begin position="220"/>
        <end position="291"/>
    </location>
</feature>
<dbReference type="Gene3D" id="2.40.50.140">
    <property type="entry name" value="Nucleic acid-binding proteins"/>
    <property type="match status" value="1"/>
</dbReference>
<keyword evidence="6" id="KW-0238">DNA-binding</keyword>
<dbReference type="PANTHER" id="PTHR13989">
    <property type="entry name" value="REPLICATION PROTEIN A-RELATED"/>
    <property type="match status" value="1"/>
</dbReference>
<name>A0A9P3UQH1_LYOSH</name>
<keyword evidence="11" id="KW-1185">Reference proteome</keyword>
<sequence length="622" mass="69180">MSFTATIEQRTSQTGAIFLSPSKRRKLEPDTEQEQASDEPTTAELWKWTLKHESIASCFIRDVFEMRENVEKDANFFWLGRVPCRTVRIVGLVVGVQVYEKRIRYTVDDGTAVVDCLHRQLLPPKTPSKKSQANTQGTKSQTTPPPEDPKPVARVGRPVCVVGRVVRKYETREIVVDSIVACPSANDEPRHWLEVLQLHKSHYSASASFRIPKASTAALQTSSPVKAPQSPTSATRDPVTPSKVLSTPSTAISTLSTTHTTPSTSSSPASPAKCTTQSPQKLRHPSRLHSRDLNGNTFRIYVKHYMDRMTYADHISEPDYDSLSNEFMSDADCPPTPTKPARRVAPDETPRASTSGLSMRTPRPRIPALSFDGHHRRSTVVLTGKSRMVGFTISYLRRVPELADMAKRVVKAVAKRRLREERQKAKEAAASGTTQSTRHKQGAPTSKEEEADKLAGRVKRLFQATIVQLLREGSIVLWDGPVRRYDQVLKEPDSGLWKANVTSTSADSTVFSTASGVSRSSVEADEDNFELSDPESGEEAYVPLSPQFLAGVVETAIRKLTSVRPRGGENRSLSTKEGILAYLKRDDRWRYLSEWSVGEALEVLRAEGRGWCVGKEKWELSL</sequence>
<dbReference type="GO" id="GO:0005634">
    <property type="term" value="C:nucleus"/>
    <property type="evidence" value="ECO:0007669"/>
    <property type="project" value="UniProtKB-SubCell"/>
</dbReference>
<evidence type="ECO:0000256" key="5">
    <source>
        <dbReference type="ARBA" id="ARBA00022895"/>
    </source>
</evidence>
<reference evidence="10" key="1">
    <citation type="submission" date="2022-07" db="EMBL/GenBank/DDBJ databases">
        <title>The genome of Lyophyllum shimeji provides insight into the initial evolution of ectomycorrhizal fungal genome.</title>
        <authorList>
            <person name="Kobayashi Y."/>
            <person name="Shibata T."/>
            <person name="Hirakawa H."/>
            <person name="Shigenobu S."/>
            <person name="Nishiyama T."/>
            <person name="Yamada A."/>
            <person name="Hasebe M."/>
            <person name="Kawaguchi M."/>
        </authorList>
    </citation>
    <scope>NUCLEOTIDE SEQUENCE</scope>
    <source>
        <strain evidence="10">AT787</strain>
    </source>
</reference>
<dbReference type="Proteomes" id="UP001063166">
    <property type="component" value="Unassembled WGS sequence"/>
</dbReference>
<evidence type="ECO:0000256" key="6">
    <source>
        <dbReference type="ARBA" id="ARBA00023125"/>
    </source>
</evidence>
<feature type="compositionally biased region" description="Polar residues" evidence="9">
    <location>
        <begin position="129"/>
        <end position="142"/>
    </location>
</feature>
<feature type="region of interest" description="Disordered" evidence="9">
    <location>
        <begin position="418"/>
        <end position="451"/>
    </location>
</feature>
<feature type="compositionally biased region" description="Polar residues" evidence="9">
    <location>
        <begin position="220"/>
        <end position="235"/>
    </location>
</feature>
<dbReference type="OrthoDB" id="77828at2759"/>